<gene>
    <name evidence="1" type="ORF">FLAG1_11325</name>
</gene>
<dbReference type="InterPro" id="IPR036812">
    <property type="entry name" value="NAD(P)_OxRdtase_dom_sf"/>
</dbReference>
<dbReference type="Gene3D" id="3.20.20.100">
    <property type="entry name" value="NADP-dependent oxidoreductase domain"/>
    <property type="match status" value="1"/>
</dbReference>
<evidence type="ECO:0000313" key="2">
    <source>
        <dbReference type="Proteomes" id="UP000037904"/>
    </source>
</evidence>
<reference evidence="1 2" key="1">
    <citation type="submission" date="2015-04" db="EMBL/GenBank/DDBJ databases">
        <title>The draft genome sequence of Fusarium langsethiae, a T-2/HT-2 mycotoxin producer.</title>
        <authorList>
            <person name="Lysoe E."/>
            <person name="Divon H.H."/>
            <person name="Terzi V."/>
            <person name="Orru L."/>
            <person name="Lamontanara A."/>
            <person name="Kolseth A.-K."/>
            <person name="Frandsen R.J."/>
            <person name="Nielsen K."/>
            <person name="Thrane U."/>
        </authorList>
    </citation>
    <scope>NUCLEOTIDE SEQUENCE [LARGE SCALE GENOMIC DNA]</scope>
    <source>
        <strain evidence="1 2">Fl201059</strain>
    </source>
</reference>
<accession>A0A0N0DAW9</accession>
<name>A0A0N0DAW9_FUSLA</name>
<keyword evidence="2" id="KW-1185">Reference proteome</keyword>
<dbReference type="Proteomes" id="UP000037904">
    <property type="component" value="Unassembled WGS sequence"/>
</dbReference>
<comment type="caution">
    <text evidence="1">The sequence shown here is derived from an EMBL/GenBank/DDBJ whole genome shotgun (WGS) entry which is preliminary data.</text>
</comment>
<feature type="non-terminal residue" evidence="1">
    <location>
        <position position="46"/>
    </location>
</feature>
<organism evidence="1 2">
    <name type="scientific">Fusarium langsethiae</name>
    <dbReference type="NCBI Taxonomy" id="179993"/>
    <lineage>
        <taxon>Eukaryota</taxon>
        <taxon>Fungi</taxon>
        <taxon>Dikarya</taxon>
        <taxon>Ascomycota</taxon>
        <taxon>Pezizomycotina</taxon>
        <taxon>Sordariomycetes</taxon>
        <taxon>Hypocreomycetidae</taxon>
        <taxon>Hypocreales</taxon>
        <taxon>Nectriaceae</taxon>
        <taxon>Fusarium</taxon>
    </lineage>
</organism>
<proteinExistence type="predicted"/>
<dbReference type="AlphaFoldDB" id="A0A0N0DAW9"/>
<dbReference type="EMBL" id="JXCE01000821">
    <property type="protein sequence ID" value="KPA35937.1"/>
    <property type="molecule type" value="Genomic_DNA"/>
</dbReference>
<dbReference type="SUPFAM" id="SSF51430">
    <property type="entry name" value="NAD(P)-linked oxidoreductase"/>
    <property type="match status" value="1"/>
</dbReference>
<sequence>MSQGKTFTLNTGAKIPLLGYGTWQASPGEVGQGAYEALKVGYRHLV</sequence>
<evidence type="ECO:0000313" key="1">
    <source>
        <dbReference type="EMBL" id="KPA35937.1"/>
    </source>
</evidence>
<protein>
    <submittedName>
        <fullName evidence="1">Alcohol dehydrogenase</fullName>
    </submittedName>
</protein>